<protein>
    <recommendedName>
        <fullName evidence="7">ANK_REP_REGION domain-containing protein</fullName>
    </recommendedName>
</protein>
<evidence type="ECO:0008006" key="7">
    <source>
        <dbReference type="Google" id="ProtNLM"/>
    </source>
</evidence>
<dbReference type="SMART" id="SM00248">
    <property type="entry name" value="ANK"/>
    <property type="match status" value="10"/>
</dbReference>
<feature type="repeat" description="ANK" evidence="3">
    <location>
        <begin position="66"/>
        <end position="98"/>
    </location>
</feature>
<feature type="compositionally biased region" description="Low complexity" evidence="4">
    <location>
        <begin position="529"/>
        <end position="540"/>
    </location>
</feature>
<feature type="compositionally biased region" description="Polar residues" evidence="4">
    <location>
        <begin position="465"/>
        <end position="484"/>
    </location>
</feature>
<evidence type="ECO:0000256" key="2">
    <source>
        <dbReference type="ARBA" id="ARBA00023043"/>
    </source>
</evidence>
<evidence type="ECO:0000256" key="4">
    <source>
        <dbReference type="SAM" id="MobiDB-lite"/>
    </source>
</evidence>
<reference evidence="5" key="1">
    <citation type="submission" date="2022-11" db="EMBL/GenBank/DDBJ databases">
        <authorList>
            <person name="Kikuchi T."/>
        </authorList>
    </citation>
    <scope>NUCLEOTIDE SEQUENCE</scope>
    <source>
        <strain evidence="5">PS1010</strain>
    </source>
</reference>
<feature type="region of interest" description="Disordered" evidence="4">
    <location>
        <begin position="604"/>
        <end position="631"/>
    </location>
</feature>
<keyword evidence="1" id="KW-0677">Repeat</keyword>
<dbReference type="InterPro" id="IPR002110">
    <property type="entry name" value="Ankyrin_rpt"/>
</dbReference>
<dbReference type="Gene3D" id="1.25.40.20">
    <property type="entry name" value="Ankyrin repeat-containing domain"/>
    <property type="match status" value="2"/>
</dbReference>
<evidence type="ECO:0000313" key="6">
    <source>
        <dbReference type="Proteomes" id="UP001152747"/>
    </source>
</evidence>
<evidence type="ECO:0000313" key="5">
    <source>
        <dbReference type="EMBL" id="CAI5451061.1"/>
    </source>
</evidence>
<feature type="compositionally biased region" description="Polar residues" evidence="4">
    <location>
        <begin position="492"/>
        <end position="506"/>
    </location>
</feature>
<dbReference type="InterPro" id="IPR036770">
    <property type="entry name" value="Ankyrin_rpt-contain_sf"/>
</dbReference>
<dbReference type="OrthoDB" id="10258888at2759"/>
<evidence type="ECO:0000256" key="3">
    <source>
        <dbReference type="PROSITE-ProRule" id="PRU00023"/>
    </source>
</evidence>
<feature type="repeat" description="ANK" evidence="3">
    <location>
        <begin position="240"/>
        <end position="272"/>
    </location>
</feature>
<comment type="caution">
    <text evidence="5">The sequence shown here is derived from an EMBL/GenBank/DDBJ whole genome shotgun (WGS) entry which is preliminary data.</text>
</comment>
<feature type="compositionally biased region" description="Acidic residues" evidence="4">
    <location>
        <begin position="611"/>
        <end position="623"/>
    </location>
</feature>
<keyword evidence="2 3" id="KW-0040">ANK repeat</keyword>
<organism evidence="5 6">
    <name type="scientific">Caenorhabditis angaria</name>
    <dbReference type="NCBI Taxonomy" id="860376"/>
    <lineage>
        <taxon>Eukaryota</taxon>
        <taxon>Metazoa</taxon>
        <taxon>Ecdysozoa</taxon>
        <taxon>Nematoda</taxon>
        <taxon>Chromadorea</taxon>
        <taxon>Rhabditida</taxon>
        <taxon>Rhabditina</taxon>
        <taxon>Rhabditomorpha</taxon>
        <taxon>Rhabditoidea</taxon>
        <taxon>Rhabditidae</taxon>
        <taxon>Peloderinae</taxon>
        <taxon>Caenorhabditis</taxon>
    </lineage>
</organism>
<dbReference type="SUPFAM" id="SSF48403">
    <property type="entry name" value="Ankyrin repeat"/>
    <property type="match status" value="1"/>
</dbReference>
<gene>
    <name evidence="5" type="ORF">CAMP_LOCUS13698</name>
</gene>
<dbReference type="PROSITE" id="PS50297">
    <property type="entry name" value="ANK_REP_REGION"/>
    <property type="match status" value="3"/>
</dbReference>
<dbReference type="Pfam" id="PF12796">
    <property type="entry name" value="Ank_2"/>
    <property type="match status" value="3"/>
</dbReference>
<feature type="compositionally biased region" description="Acidic residues" evidence="4">
    <location>
        <begin position="507"/>
        <end position="527"/>
    </location>
</feature>
<proteinExistence type="predicted"/>
<name>A0A9P1N7L5_9PELO</name>
<dbReference type="EMBL" id="CANHGI010000005">
    <property type="protein sequence ID" value="CAI5451061.1"/>
    <property type="molecule type" value="Genomic_DNA"/>
</dbReference>
<dbReference type="Pfam" id="PF13637">
    <property type="entry name" value="Ank_4"/>
    <property type="match status" value="1"/>
</dbReference>
<dbReference type="AlphaFoldDB" id="A0A9P1N7L5"/>
<feature type="repeat" description="ANK" evidence="3">
    <location>
        <begin position="340"/>
        <end position="360"/>
    </location>
</feature>
<dbReference type="Proteomes" id="UP001152747">
    <property type="component" value="Unassembled WGS sequence"/>
</dbReference>
<keyword evidence="6" id="KW-1185">Reference proteome</keyword>
<feature type="region of interest" description="Disordered" evidence="4">
    <location>
        <begin position="434"/>
        <end position="558"/>
    </location>
</feature>
<feature type="repeat" description="ANK" evidence="3">
    <location>
        <begin position="172"/>
        <end position="204"/>
    </location>
</feature>
<dbReference type="PANTHER" id="PTHR24198:SF165">
    <property type="entry name" value="ANKYRIN REPEAT-CONTAINING PROTEIN-RELATED"/>
    <property type="match status" value="1"/>
</dbReference>
<dbReference type="PROSITE" id="PS50088">
    <property type="entry name" value="ANK_REPEAT"/>
    <property type="match status" value="4"/>
</dbReference>
<dbReference type="PANTHER" id="PTHR24198">
    <property type="entry name" value="ANKYRIN REPEAT AND PROTEIN KINASE DOMAIN-CONTAINING PROTEIN"/>
    <property type="match status" value="1"/>
</dbReference>
<evidence type="ECO:0000256" key="1">
    <source>
        <dbReference type="ARBA" id="ARBA00022737"/>
    </source>
</evidence>
<sequence length="795" mass="89880">MSLIDAIDQQNEAEVLKILEEHPGEVSIRDDEGNTYLNYAAEKSSLEIFKKLYELDTTVLDDPNKKGVTPLINSIMSGNLNISKFLAENGANVHQLDNDGHNLIHWATVCGQIESLKWAIDKKVDINLKDYTQEGCAVHYATVMDDISPEVSQAILLILLRHGAMPNSKDVDNRTPILWCASNGNVDAIEVLASSGGDLLIKDRDSLGVLHCAASHGYHEIIDVVMNRIPRTMVDDQDSAGHTALVYAVTYGHYESALKLLQYGADPNHQDQRLRTAAHSAAAKGQMRMLKLLRQYNASFDIQNYRGDMPFHEAVQSGSKDVVEWLLAMDSSVLDAPNHNGRTGLHLAAAAGNLELVILLCSKKCFVDPLISIEKNVYTPLDLAKEQNHELVVDYLTKMFSAKSSAEFSPEYIQKWKVSFEEMVAKAKLERDQRIKEAKNKPRRPSTSNGIIEKVEKKKEDVGVNTSNRTSRSAGVSKSTSVTNLEPEETMQKVQIETIQSAPSPQESDEESDGEKDPNLDIEEEFENLPPLSDDSPLLSAATSIDESDPEYLDEKMREKLDIPVAKTSISKSKKKKKEVRIVPDSTDHLTENKKEVMRVRREPEIGNDGGDVDIYEETEDDPNLSSKSPALATSKYIHERAIFQELTHLKRMQIQYGKVQERILVRSLVSNFCKMHNLDVKNFKFQTFYAWEKFLYDALSEQLKIIYLEERERLAETNMDSKYGANVKLSKFDSRVRQSLPNNDKIRDMQRIYSNSTISTKSSTYRKKLHKNQQQQNQPDSSKRCDCFQRHILL</sequence>
<feature type="compositionally biased region" description="Basic and acidic residues" evidence="4">
    <location>
        <begin position="453"/>
        <end position="462"/>
    </location>
</feature>
<accession>A0A9P1N7L5</accession>